<comment type="caution">
    <text evidence="4">The sequence shown here is derived from an EMBL/GenBank/DDBJ whole genome shotgun (WGS) entry which is preliminary data.</text>
</comment>
<reference evidence="4" key="1">
    <citation type="submission" date="2020-10" db="EMBL/GenBank/DDBJ databases">
        <authorList>
            <person name="Gilroy R."/>
        </authorList>
    </citation>
    <scope>NUCLEOTIDE SEQUENCE</scope>
    <source>
        <strain evidence="4">CHK165-10780</strain>
    </source>
</reference>
<dbReference type="PANTHER" id="PTHR24029:SF1">
    <property type="entry name" value="TRANSCRIPTION-REPAIR-COUPLING FACTOR"/>
    <property type="match status" value="1"/>
</dbReference>
<accession>A0A9D0YZC2</accession>
<dbReference type="GO" id="GO:0005524">
    <property type="term" value="F:ATP binding"/>
    <property type="evidence" value="ECO:0007669"/>
    <property type="project" value="UniProtKB-KW"/>
</dbReference>
<dbReference type="AlphaFoldDB" id="A0A9D0YZC2"/>
<dbReference type="EMBL" id="DVFU01000054">
    <property type="protein sequence ID" value="HIQ64630.1"/>
    <property type="molecule type" value="Genomic_DNA"/>
</dbReference>
<dbReference type="Gene3D" id="3.40.50.11180">
    <property type="match status" value="1"/>
</dbReference>
<dbReference type="InterPro" id="IPR041471">
    <property type="entry name" value="UvrB_inter"/>
</dbReference>
<feature type="domain" description="UvrB interaction" evidence="3">
    <location>
        <begin position="126"/>
        <end position="209"/>
    </location>
</feature>
<dbReference type="Proteomes" id="UP000886725">
    <property type="component" value="Unassembled WGS sequence"/>
</dbReference>
<dbReference type="Pfam" id="PF17757">
    <property type="entry name" value="UvrB_inter"/>
    <property type="match status" value="1"/>
</dbReference>
<dbReference type="SUPFAM" id="SSF52540">
    <property type="entry name" value="P-loop containing nucleoside triphosphate hydrolases"/>
    <property type="match status" value="1"/>
</dbReference>
<keyword evidence="2" id="KW-0067">ATP-binding</keyword>
<protein>
    <recommendedName>
        <fullName evidence="3">UvrB interaction domain-containing protein</fullName>
    </recommendedName>
</protein>
<dbReference type="GO" id="GO:0003677">
    <property type="term" value="F:DNA binding"/>
    <property type="evidence" value="ECO:0007669"/>
    <property type="project" value="InterPro"/>
</dbReference>
<dbReference type="InterPro" id="IPR027417">
    <property type="entry name" value="P-loop_NTPase"/>
</dbReference>
<gene>
    <name evidence="4" type="ORF">IAC85_02710</name>
</gene>
<reference evidence="4" key="2">
    <citation type="journal article" date="2021" name="PeerJ">
        <title>Extensive microbial diversity within the chicken gut microbiome revealed by metagenomics and culture.</title>
        <authorList>
            <person name="Gilroy R."/>
            <person name="Ravi A."/>
            <person name="Getino M."/>
            <person name="Pursley I."/>
            <person name="Horton D.L."/>
            <person name="Alikhan N.F."/>
            <person name="Baker D."/>
            <person name="Gharbi K."/>
            <person name="Hall N."/>
            <person name="Watson M."/>
            <person name="Adriaenssens E.M."/>
            <person name="Foster-Nyarko E."/>
            <person name="Jarju S."/>
            <person name="Secka A."/>
            <person name="Antonio M."/>
            <person name="Oren A."/>
            <person name="Chaudhuri R.R."/>
            <person name="La Ragione R."/>
            <person name="Hildebrand F."/>
            <person name="Pallen M.J."/>
        </authorList>
    </citation>
    <scope>NUCLEOTIDE SEQUENCE</scope>
    <source>
        <strain evidence="4">CHK165-10780</strain>
    </source>
</reference>
<feature type="non-terminal residue" evidence="4">
    <location>
        <position position="209"/>
    </location>
</feature>
<dbReference type="GO" id="GO:0016887">
    <property type="term" value="F:ATP hydrolysis activity"/>
    <property type="evidence" value="ECO:0007669"/>
    <property type="project" value="InterPro"/>
</dbReference>
<evidence type="ECO:0000256" key="2">
    <source>
        <dbReference type="ARBA" id="ARBA00022840"/>
    </source>
</evidence>
<evidence type="ECO:0000256" key="1">
    <source>
        <dbReference type="ARBA" id="ARBA00022741"/>
    </source>
</evidence>
<dbReference type="PANTHER" id="PTHR24029">
    <property type="entry name" value="UVRABC SYSTEM PROTEIN B"/>
    <property type="match status" value="1"/>
</dbReference>
<dbReference type="GO" id="GO:0006289">
    <property type="term" value="P:nucleotide-excision repair"/>
    <property type="evidence" value="ECO:0007669"/>
    <property type="project" value="InterPro"/>
</dbReference>
<evidence type="ECO:0000259" key="3">
    <source>
        <dbReference type="Pfam" id="PF17757"/>
    </source>
</evidence>
<dbReference type="GO" id="GO:0009380">
    <property type="term" value="C:excinuclease repair complex"/>
    <property type="evidence" value="ECO:0007669"/>
    <property type="project" value="InterPro"/>
</dbReference>
<evidence type="ECO:0000313" key="5">
    <source>
        <dbReference type="Proteomes" id="UP000886725"/>
    </source>
</evidence>
<dbReference type="Gene3D" id="3.30.2060.10">
    <property type="entry name" value="Penicillin-binding protein 1b domain"/>
    <property type="match status" value="1"/>
</dbReference>
<keyword evidence="1" id="KW-0547">Nucleotide-binding</keyword>
<name>A0A9D0YZC2_9FIRM</name>
<dbReference type="InterPro" id="IPR004807">
    <property type="entry name" value="UvrB"/>
</dbReference>
<sequence>MKQYHQIFENMKKSNIGLTGLTDDLFVDYLMDRFETEKKSILVVTPSLYEANQLQKIINYRTNQVYLFPMDDFLTSEAVAISPDFLITRLETLTAITHQEPSIVVTHYMGYTRFLPTPKTYLKSFINLKIDQDISPQDLVQKLTDIGYKRETVVTSTGELGVRGFVLDVFPLGETHPVRIEFFGDTIDSIRYFDEETQKSLEKIDSISI</sequence>
<organism evidence="4 5">
    <name type="scientific">Candidatus Faecenecus gallistercoris</name>
    <dbReference type="NCBI Taxonomy" id="2840793"/>
    <lineage>
        <taxon>Bacteria</taxon>
        <taxon>Bacillati</taxon>
        <taxon>Bacillota</taxon>
        <taxon>Bacillota incertae sedis</taxon>
        <taxon>Candidatus Faecenecus</taxon>
    </lineage>
</organism>
<proteinExistence type="predicted"/>
<evidence type="ECO:0000313" key="4">
    <source>
        <dbReference type="EMBL" id="HIQ64630.1"/>
    </source>
</evidence>